<gene>
    <name evidence="12" type="ORF">GPM918_LOCUS4103</name>
    <name evidence="11" type="ORF">OVA965_LOCUS473</name>
    <name evidence="14" type="ORF">SRO942_LOCUS4103</name>
    <name evidence="13" type="ORF">TMI583_LOCUS473</name>
</gene>
<evidence type="ECO:0000259" key="8">
    <source>
        <dbReference type="Pfam" id="PF00004"/>
    </source>
</evidence>
<dbReference type="Proteomes" id="UP000682733">
    <property type="component" value="Unassembled WGS sequence"/>
</dbReference>
<evidence type="ECO:0000313" key="14">
    <source>
        <dbReference type="EMBL" id="CAF3598178.1"/>
    </source>
</evidence>
<comment type="similarity">
    <text evidence="1 7">Belongs to the AAA ATPase family.</text>
</comment>
<feature type="domain" description="ATPase AAA-type core" evidence="8">
    <location>
        <begin position="131"/>
        <end position="246"/>
    </location>
</feature>
<dbReference type="GO" id="GO:0005524">
    <property type="term" value="F:ATP binding"/>
    <property type="evidence" value="ECO:0007669"/>
    <property type="project" value="UniProtKB-KW"/>
</dbReference>
<evidence type="ECO:0000256" key="4">
    <source>
        <dbReference type="ARBA" id="ARBA00022840"/>
    </source>
</evidence>
<evidence type="ECO:0008006" key="16">
    <source>
        <dbReference type="Google" id="ProtNLM"/>
    </source>
</evidence>
<comment type="caution">
    <text evidence="12">The sequence shown here is derived from an EMBL/GenBank/DDBJ whole genome shotgun (WGS) entry which is preliminary data.</text>
</comment>
<dbReference type="GO" id="GO:0016887">
    <property type="term" value="F:ATP hydrolysis activity"/>
    <property type="evidence" value="ECO:0007669"/>
    <property type="project" value="InterPro"/>
</dbReference>
<reference evidence="12" key="1">
    <citation type="submission" date="2021-02" db="EMBL/GenBank/DDBJ databases">
        <authorList>
            <person name="Nowell W R."/>
        </authorList>
    </citation>
    <scope>NUCLEOTIDE SEQUENCE</scope>
</reference>
<evidence type="ECO:0000256" key="1">
    <source>
        <dbReference type="ARBA" id="ARBA00006914"/>
    </source>
</evidence>
<dbReference type="PROSITE" id="PS00674">
    <property type="entry name" value="AAA"/>
    <property type="match status" value="1"/>
</dbReference>
<dbReference type="GO" id="GO:0000226">
    <property type="term" value="P:microtubule cytoskeleton organization"/>
    <property type="evidence" value="ECO:0007669"/>
    <property type="project" value="UniProtKB-ARBA"/>
</dbReference>
<dbReference type="Pfam" id="PF17862">
    <property type="entry name" value="AAA_lid_3"/>
    <property type="match status" value="1"/>
</dbReference>
<dbReference type="GO" id="GO:0005874">
    <property type="term" value="C:microtubule"/>
    <property type="evidence" value="ECO:0007669"/>
    <property type="project" value="UniProtKB-KW"/>
</dbReference>
<evidence type="ECO:0000313" key="12">
    <source>
        <dbReference type="EMBL" id="CAF0812420.1"/>
    </source>
</evidence>
<keyword evidence="4 7" id="KW-0067">ATP-binding</keyword>
<evidence type="ECO:0000313" key="11">
    <source>
        <dbReference type="EMBL" id="CAF0726560.1"/>
    </source>
</evidence>
<evidence type="ECO:0000256" key="2">
    <source>
        <dbReference type="ARBA" id="ARBA00022701"/>
    </source>
</evidence>
<proteinExistence type="inferred from homology"/>
<organism evidence="12 15">
    <name type="scientific">Didymodactylos carnosus</name>
    <dbReference type="NCBI Taxonomy" id="1234261"/>
    <lineage>
        <taxon>Eukaryota</taxon>
        <taxon>Metazoa</taxon>
        <taxon>Spiralia</taxon>
        <taxon>Gnathifera</taxon>
        <taxon>Rotifera</taxon>
        <taxon>Eurotatoria</taxon>
        <taxon>Bdelloidea</taxon>
        <taxon>Philodinida</taxon>
        <taxon>Philodinidae</taxon>
        <taxon>Didymodactylos</taxon>
    </lineage>
</organism>
<dbReference type="InterPro" id="IPR050304">
    <property type="entry name" value="MT-severing_AAA_ATPase"/>
</dbReference>
<dbReference type="InterPro" id="IPR015415">
    <property type="entry name" value="Spast_Vps4_C"/>
</dbReference>
<sequence length="354" mass="39610">MVCERVKKLETILKTNDNNQPLNNSSGEHVVNTKIQLPTKDLNTPLRTEKKIIPSAKPHNTSGNDVSKAAGASQKSALLKTPIAERNLINQILDEIVQDKPNVKFADISGQECAKRALEEVVILPVLRPDAKAVASEAKAKFFNISASSLTSKYIGEGERLVRTLFTAARELQPSIIFVDEIDSLLSERKESEHDAMRRLKTEFLVQFDGVQTNSDDRILVLAATNRPFELDNAALRRLPRRIYVQLPDKTTRTELLKNLLGTEHNLTSDDIDYIASQTDNYSGSDLTALAKDAAMGPVRELCIEDLKKLSLQRIRPISIQDFLESLKKIRQSVSPDTLDKYVQWNKNYGDCGN</sequence>
<dbReference type="FunFam" id="1.10.8.60:FF:000022">
    <property type="entry name" value="Fidgetin like 1"/>
    <property type="match status" value="1"/>
</dbReference>
<dbReference type="GO" id="GO:0016853">
    <property type="term" value="F:isomerase activity"/>
    <property type="evidence" value="ECO:0007669"/>
    <property type="project" value="UniProtKB-KW"/>
</dbReference>
<dbReference type="SUPFAM" id="SSF52540">
    <property type="entry name" value="P-loop containing nucleoside triphosphate hydrolases"/>
    <property type="match status" value="1"/>
</dbReference>
<dbReference type="InterPro" id="IPR003959">
    <property type="entry name" value="ATPase_AAA_core"/>
</dbReference>
<dbReference type="EMBL" id="CAJNOQ010000536">
    <property type="protein sequence ID" value="CAF0812420.1"/>
    <property type="molecule type" value="Genomic_DNA"/>
</dbReference>
<evidence type="ECO:0000256" key="6">
    <source>
        <dbReference type="ARBA" id="ARBA00023235"/>
    </source>
</evidence>
<dbReference type="EMBL" id="CAJNOK010000064">
    <property type="protein sequence ID" value="CAF0726560.1"/>
    <property type="molecule type" value="Genomic_DNA"/>
</dbReference>
<evidence type="ECO:0000313" key="13">
    <source>
        <dbReference type="EMBL" id="CAF3500204.1"/>
    </source>
</evidence>
<protein>
    <recommendedName>
        <fullName evidence="16">Spastin</fullName>
    </recommendedName>
</protein>
<evidence type="ECO:0000259" key="9">
    <source>
        <dbReference type="Pfam" id="PF09336"/>
    </source>
</evidence>
<feature type="domain" description="AAA ATPase AAA+ lid" evidence="10">
    <location>
        <begin position="271"/>
        <end position="302"/>
    </location>
</feature>
<dbReference type="Proteomes" id="UP000681722">
    <property type="component" value="Unassembled WGS sequence"/>
</dbReference>
<dbReference type="Pfam" id="PF00004">
    <property type="entry name" value="AAA"/>
    <property type="match status" value="1"/>
</dbReference>
<feature type="domain" description="Spastin/Vps4 C-terminal" evidence="9">
    <location>
        <begin position="304"/>
        <end position="350"/>
    </location>
</feature>
<dbReference type="InterPro" id="IPR003960">
    <property type="entry name" value="ATPase_AAA_CS"/>
</dbReference>
<dbReference type="Proteomes" id="UP000677228">
    <property type="component" value="Unassembled WGS sequence"/>
</dbReference>
<accession>A0A813TJ01</accession>
<evidence type="ECO:0000259" key="10">
    <source>
        <dbReference type="Pfam" id="PF17862"/>
    </source>
</evidence>
<dbReference type="Proteomes" id="UP000663829">
    <property type="component" value="Unassembled WGS sequence"/>
</dbReference>
<keyword evidence="6" id="KW-0413">Isomerase</keyword>
<dbReference type="AlphaFoldDB" id="A0A813TJ01"/>
<evidence type="ECO:0000313" key="15">
    <source>
        <dbReference type="Proteomes" id="UP000663829"/>
    </source>
</evidence>
<dbReference type="EMBL" id="CAJOBC010000536">
    <property type="protein sequence ID" value="CAF3598178.1"/>
    <property type="molecule type" value="Genomic_DNA"/>
</dbReference>
<keyword evidence="2" id="KW-0493">Microtubule</keyword>
<keyword evidence="15" id="KW-1185">Reference proteome</keyword>
<dbReference type="InterPro" id="IPR027417">
    <property type="entry name" value="P-loop_NTPase"/>
</dbReference>
<evidence type="ECO:0000256" key="3">
    <source>
        <dbReference type="ARBA" id="ARBA00022741"/>
    </source>
</evidence>
<name>A0A813TJ01_9BILA</name>
<dbReference type="Gene3D" id="1.10.8.60">
    <property type="match status" value="1"/>
</dbReference>
<dbReference type="OrthoDB" id="10251136at2759"/>
<dbReference type="Pfam" id="PF09336">
    <property type="entry name" value="Vps4_C"/>
    <property type="match status" value="1"/>
</dbReference>
<evidence type="ECO:0000256" key="5">
    <source>
        <dbReference type="ARBA" id="ARBA00023136"/>
    </source>
</evidence>
<dbReference type="EMBL" id="CAJOBA010000064">
    <property type="protein sequence ID" value="CAF3500204.1"/>
    <property type="molecule type" value="Genomic_DNA"/>
</dbReference>
<evidence type="ECO:0000256" key="7">
    <source>
        <dbReference type="RuleBase" id="RU003651"/>
    </source>
</evidence>
<keyword evidence="5" id="KW-0472">Membrane</keyword>
<dbReference type="Gene3D" id="3.40.50.300">
    <property type="entry name" value="P-loop containing nucleotide triphosphate hydrolases"/>
    <property type="match status" value="2"/>
</dbReference>
<dbReference type="PANTHER" id="PTHR23074">
    <property type="entry name" value="AAA DOMAIN-CONTAINING"/>
    <property type="match status" value="1"/>
</dbReference>
<dbReference type="PANTHER" id="PTHR23074:SF86">
    <property type="entry name" value="SPASTIN"/>
    <property type="match status" value="1"/>
</dbReference>
<keyword evidence="3 7" id="KW-0547">Nucleotide-binding</keyword>
<dbReference type="InterPro" id="IPR041569">
    <property type="entry name" value="AAA_lid_3"/>
</dbReference>